<reference evidence="1 2" key="2">
    <citation type="journal article" date="2022" name="Mol. Ecol. Resour.">
        <title>The genomes of chicory, endive, great burdock and yacon provide insights into Asteraceae paleo-polyploidization history and plant inulin production.</title>
        <authorList>
            <person name="Fan W."/>
            <person name="Wang S."/>
            <person name="Wang H."/>
            <person name="Wang A."/>
            <person name="Jiang F."/>
            <person name="Liu H."/>
            <person name="Zhao H."/>
            <person name="Xu D."/>
            <person name="Zhang Y."/>
        </authorList>
    </citation>
    <scope>NUCLEOTIDE SEQUENCE [LARGE SCALE GENOMIC DNA]</scope>
    <source>
        <strain evidence="2">cv. Yunnan</strain>
        <tissue evidence="1">Leaves</tissue>
    </source>
</reference>
<proteinExistence type="predicted"/>
<evidence type="ECO:0000313" key="2">
    <source>
        <dbReference type="Proteomes" id="UP001056120"/>
    </source>
</evidence>
<dbReference type="EMBL" id="CM042041">
    <property type="protein sequence ID" value="KAI3713627.1"/>
    <property type="molecule type" value="Genomic_DNA"/>
</dbReference>
<evidence type="ECO:0000313" key="1">
    <source>
        <dbReference type="EMBL" id="KAI3713627.1"/>
    </source>
</evidence>
<accession>A0ACB9AU03</accession>
<keyword evidence="2" id="KW-1185">Reference proteome</keyword>
<protein>
    <submittedName>
        <fullName evidence="1">Uncharacterized protein</fullName>
    </submittedName>
</protein>
<sequence length="137" mass="15577">MHEVCCIHPKANTRPKLTTSSFLYILSSCILHPEMPYYNSRNTPDVLAKIGKEAFDIIDDHMFKQNVNKQNVSQIHKFDVPIVDAYPYVVLQQLYGAPVAPTMTEKVINCDKAAKMFGGTSFVGNYKRKPARKGFFF</sequence>
<organism evidence="1 2">
    <name type="scientific">Smallanthus sonchifolius</name>
    <dbReference type="NCBI Taxonomy" id="185202"/>
    <lineage>
        <taxon>Eukaryota</taxon>
        <taxon>Viridiplantae</taxon>
        <taxon>Streptophyta</taxon>
        <taxon>Embryophyta</taxon>
        <taxon>Tracheophyta</taxon>
        <taxon>Spermatophyta</taxon>
        <taxon>Magnoliopsida</taxon>
        <taxon>eudicotyledons</taxon>
        <taxon>Gunneridae</taxon>
        <taxon>Pentapetalae</taxon>
        <taxon>asterids</taxon>
        <taxon>campanulids</taxon>
        <taxon>Asterales</taxon>
        <taxon>Asteraceae</taxon>
        <taxon>Asteroideae</taxon>
        <taxon>Heliantheae alliance</taxon>
        <taxon>Millerieae</taxon>
        <taxon>Smallanthus</taxon>
    </lineage>
</organism>
<gene>
    <name evidence="1" type="ORF">L1987_72210</name>
</gene>
<reference evidence="2" key="1">
    <citation type="journal article" date="2022" name="Mol. Ecol. Resour.">
        <title>The genomes of chicory, endive, great burdock and yacon provide insights into Asteraceae palaeo-polyploidization history and plant inulin production.</title>
        <authorList>
            <person name="Fan W."/>
            <person name="Wang S."/>
            <person name="Wang H."/>
            <person name="Wang A."/>
            <person name="Jiang F."/>
            <person name="Liu H."/>
            <person name="Zhao H."/>
            <person name="Xu D."/>
            <person name="Zhang Y."/>
        </authorList>
    </citation>
    <scope>NUCLEOTIDE SEQUENCE [LARGE SCALE GENOMIC DNA]</scope>
    <source>
        <strain evidence="2">cv. Yunnan</strain>
    </source>
</reference>
<name>A0ACB9AU03_9ASTR</name>
<comment type="caution">
    <text evidence="1">The sequence shown here is derived from an EMBL/GenBank/DDBJ whole genome shotgun (WGS) entry which is preliminary data.</text>
</comment>
<dbReference type="Proteomes" id="UP001056120">
    <property type="component" value="Linkage Group LG24"/>
</dbReference>